<keyword evidence="7" id="KW-1185">Reference proteome</keyword>
<dbReference type="Gene3D" id="2.10.90.10">
    <property type="entry name" value="Cystine-knot cytokines"/>
    <property type="match status" value="1"/>
</dbReference>
<name>A0AAV2LSP8_KNICA</name>
<dbReference type="AlphaFoldDB" id="A0AAV2LSP8"/>
<evidence type="ECO:0000313" key="7">
    <source>
        <dbReference type="Proteomes" id="UP001497482"/>
    </source>
</evidence>
<organism evidence="6 7">
    <name type="scientific">Knipowitschia caucasica</name>
    <name type="common">Caucasian dwarf goby</name>
    <name type="synonym">Pomatoschistus caucasicus</name>
    <dbReference type="NCBI Taxonomy" id="637954"/>
    <lineage>
        <taxon>Eukaryota</taxon>
        <taxon>Metazoa</taxon>
        <taxon>Chordata</taxon>
        <taxon>Craniata</taxon>
        <taxon>Vertebrata</taxon>
        <taxon>Euteleostomi</taxon>
        <taxon>Actinopterygii</taxon>
        <taxon>Neopterygii</taxon>
        <taxon>Teleostei</taxon>
        <taxon>Neoteleostei</taxon>
        <taxon>Acanthomorphata</taxon>
        <taxon>Gobiaria</taxon>
        <taxon>Gobiiformes</taxon>
        <taxon>Gobioidei</taxon>
        <taxon>Gobiidae</taxon>
        <taxon>Gobiinae</taxon>
        <taxon>Knipowitschia</taxon>
    </lineage>
</organism>
<dbReference type="GO" id="GO:0005125">
    <property type="term" value="F:cytokine activity"/>
    <property type="evidence" value="ECO:0007669"/>
    <property type="project" value="InterPro"/>
</dbReference>
<dbReference type="EMBL" id="OZ035826">
    <property type="protein sequence ID" value="CAL1603375.1"/>
    <property type="molecule type" value="Genomic_DNA"/>
</dbReference>
<dbReference type="InterPro" id="IPR029034">
    <property type="entry name" value="Cystine-knot_cytokine"/>
</dbReference>
<dbReference type="GO" id="GO:0005576">
    <property type="term" value="C:extracellular region"/>
    <property type="evidence" value="ECO:0007669"/>
    <property type="project" value="UniProtKB-SubCell"/>
</dbReference>
<protein>
    <submittedName>
        <fullName evidence="6">Uncharacterized protein</fullName>
    </submittedName>
</protein>
<feature type="signal peptide" evidence="5">
    <location>
        <begin position="1"/>
        <end position="25"/>
    </location>
</feature>
<evidence type="ECO:0000313" key="6">
    <source>
        <dbReference type="EMBL" id="CAL1603375.1"/>
    </source>
</evidence>
<evidence type="ECO:0000256" key="3">
    <source>
        <dbReference type="ARBA" id="ARBA00022525"/>
    </source>
</evidence>
<reference evidence="6 7" key="1">
    <citation type="submission" date="2024-04" db="EMBL/GenBank/DDBJ databases">
        <authorList>
            <person name="Waldvogel A.-M."/>
            <person name="Schoenle A."/>
        </authorList>
    </citation>
    <scope>NUCLEOTIDE SEQUENCE [LARGE SCALE GENOMIC DNA]</scope>
</reference>
<comment type="similarity">
    <text evidence="2">Belongs to the IL-17 family.</text>
</comment>
<accession>A0AAV2LSP8</accession>
<evidence type="ECO:0000256" key="5">
    <source>
        <dbReference type="SAM" id="SignalP"/>
    </source>
</evidence>
<keyword evidence="4 5" id="KW-0732">Signal</keyword>
<sequence length="166" mass="18721">MMASVCVKISCAFVLVLMLLAETDGAGIPRPTVPRLTVPRNVHLHKHNTSSRHEGFVPLQLNTEVLAPAAPLRSLQNSSISPWTYDYKYDESLYPSHSFAEARCLLSGCLNLRGTEDSNLSSRLIKHQVLQLRRVKSSNGTYYFRLEQRLRAVGCTCVRNTYIQQE</sequence>
<evidence type="ECO:0000256" key="1">
    <source>
        <dbReference type="ARBA" id="ARBA00004613"/>
    </source>
</evidence>
<proteinExistence type="inferred from homology"/>
<gene>
    <name evidence="6" type="ORF">KC01_LOCUS31064</name>
</gene>
<dbReference type="SUPFAM" id="SSF57501">
    <property type="entry name" value="Cystine-knot cytokines"/>
    <property type="match status" value="1"/>
</dbReference>
<feature type="chain" id="PRO_5043348705" evidence="5">
    <location>
        <begin position="26"/>
        <end position="166"/>
    </location>
</feature>
<evidence type="ECO:0000256" key="4">
    <source>
        <dbReference type="ARBA" id="ARBA00022729"/>
    </source>
</evidence>
<evidence type="ECO:0000256" key="2">
    <source>
        <dbReference type="ARBA" id="ARBA00007236"/>
    </source>
</evidence>
<dbReference type="InterPro" id="IPR010345">
    <property type="entry name" value="IL-17_fam"/>
</dbReference>
<keyword evidence="3" id="KW-0964">Secreted</keyword>
<comment type="subcellular location">
    <subcellularLocation>
        <location evidence="1">Secreted</location>
    </subcellularLocation>
</comment>
<dbReference type="Proteomes" id="UP001497482">
    <property type="component" value="Chromosome 4"/>
</dbReference>
<dbReference type="Pfam" id="PF06083">
    <property type="entry name" value="IL17"/>
    <property type="match status" value="1"/>
</dbReference>